<proteinExistence type="predicted"/>
<gene>
    <name evidence="1" type="ORF">TWF481_008816</name>
</gene>
<protein>
    <submittedName>
        <fullName evidence="1">Uncharacterized protein</fullName>
    </submittedName>
</protein>
<comment type="caution">
    <text evidence="1">The sequence shown here is derived from an EMBL/GenBank/DDBJ whole genome shotgun (WGS) entry which is preliminary data.</text>
</comment>
<accession>A0AAV9W989</accession>
<sequence>MFSWSPHPQKVGVSTAAGETDFTTAPCTYVRGLGYGTPNTEIYRRILIALTSKGQMEPDALTDTEAAACGRINKIFGGLRGYEQGNETLALYVTRRPYYAIELITCCTQIMSVPKPNPSSYEDLIL</sequence>
<evidence type="ECO:0000313" key="1">
    <source>
        <dbReference type="EMBL" id="KAK6503810.1"/>
    </source>
</evidence>
<reference evidence="1 2" key="1">
    <citation type="submission" date="2023-08" db="EMBL/GenBank/DDBJ databases">
        <authorList>
            <person name="Palmer J.M."/>
        </authorList>
    </citation>
    <scope>NUCLEOTIDE SEQUENCE [LARGE SCALE GENOMIC DNA]</scope>
    <source>
        <strain evidence="1 2">TWF481</strain>
    </source>
</reference>
<dbReference type="Proteomes" id="UP001370758">
    <property type="component" value="Unassembled WGS sequence"/>
</dbReference>
<name>A0AAV9W989_9PEZI</name>
<dbReference type="AlphaFoldDB" id="A0AAV9W989"/>
<dbReference type="EMBL" id="JAVHJL010000005">
    <property type="protein sequence ID" value="KAK6503810.1"/>
    <property type="molecule type" value="Genomic_DNA"/>
</dbReference>
<keyword evidence="2" id="KW-1185">Reference proteome</keyword>
<evidence type="ECO:0000313" key="2">
    <source>
        <dbReference type="Proteomes" id="UP001370758"/>
    </source>
</evidence>
<organism evidence="1 2">
    <name type="scientific">Arthrobotrys musiformis</name>
    <dbReference type="NCBI Taxonomy" id="47236"/>
    <lineage>
        <taxon>Eukaryota</taxon>
        <taxon>Fungi</taxon>
        <taxon>Dikarya</taxon>
        <taxon>Ascomycota</taxon>
        <taxon>Pezizomycotina</taxon>
        <taxon>Orbiliomycetes</taxon>
        <taxon>Orbiliales</taxon>
        <taxon>Orbiliaceae</taxon>
        <taxon>Arthrobotrys</taxon>
    </lineage>
</organism>